<dbReference type="AlphaFoldDB" id="A0ABD0UNY9"/>
<evidence type="ECO:0000313" key="2">
    <source>
        <dbReference type="EMBL" id="KAL0914285.1"/>
    </source>
</evidence>
<feature type="compositionally biased region" description="Low complexity" evidence="1">
    <location>
        <begin position="59"/>
        <end position="72"/>
    </location>
</feature>
<sequence>MSPDQGFEVLLEGSNRNSDYEPHFTLKRDPRLKESKETQDRSYPLCSSSTTAGPPVEGPTLRRTTSRRPYTSPDHRLKALHSAGPPPKRLYSSPDHHLKALQSAGPPPQGPTFCLRPDVLPKALRPTQGPKLCSRPDILPKARCSA</sequence>
<feature type="compositionally biased region" description="Basic and acidic residues" evidence="1">
    <location>
        <begin position="18"/>
        <end position="40"/>
    </location>
</feature>
<accession>A0ABD0UNY9</accession>
<protein>
    <submittedName>
        <fullName evidence="2">Uncharacterized protein</fullName>
    </submittedName>
</protein>
<organism evidence="2 3">
    <name type="scientific">Dendrobium thyrsiflorum</name>
    <name type="common">Pinecone-like raceme dendrobium</name>
    <name type="synonym">Orchid</name>
    <dbReference type="NCBI Taxonomy" id="117978"/>
    <lineage>
        <taxon>Eukaryota</taxon>
        <taxon>Viridiplantae</taxon>
        <taxon>Streptophyta</taxon>
        <taxon>Embryophyta</taxon>
        <taxon>Tracheophyta</taxon>
        <taxon>Spermatophyta</taxon>
        <taxon>Magnoliopsida</taxon>
        <taxon>Liliopsida</taxon>
        <taxon>Asparagales</taxon>
        <taxon>Orchidaceae</taxon>
        <taxon>Epidendroideae</taxon>
        <taxon>Malaxideae</taxon>
        <taxon>Dendrobiinae</taxon>
        <taxon>Dendrobium</taxon>
    </lineage>
</organism>
<gene>
    <name evidence="2" type="ORF">M5K25_014618</name>
</gene>
<dbReference type="EMBL" id="JANQDX010000012">
    <property type="protein sequence ID" value="KAL0914285.1"/>
    <property type="molecule type" value="Genomic_DNA"/>
</dbReference>
<feature type="region of interest" description="Disordered" evidence="1">
    <location>
        <begin position="1"/>
        <end position="117"/>
    </location>
</feature>
<proteinExistence type="predicted"/>
<dbReference type="Proteomes" id="UP001552299">
    <property type="component" value="Unassembled WGS sequence"/>
</dbReference>
<evidence type="ECO:0000313" key="3">
    <source>
        <dbReference type="Proteomes" id="UP001552299"/>
    </source>
</evidence>
<evidence type="ECO:0000256" key="1">
    <source>
        <dbReference type="SAM" id="MobiDB-lite"/>
    </source>
</evidence>
<name>A0ABD0UNY9_DENTH</name>
<comment type="caution">
    <text evidence="2">The sequence shown here is derived from an EMBL/GenBank/DDBJ whole genome shotgun (WGS) entry which is preliminary data.</text>
</comment>
<reference evidence="2 3" key="1">
    <citation type="journal article" date="2024" name="Plant Biotechnol. J.">
        <title>Dendrobium thyrsiflorum genome and its molecular insights into genes involved in important horticultural traits.</title>
        <authorList>
            <person name="Chen B."/>
            <person name="Wang J.Y."/>
            <person name="Zheng P.J."/>
            <person name="Li K.L."/>
            <person name="Liang Y.M."/>
            <person name="Chen X.F."/>
            <person name="Zhang C."/>
            <person name="Zhao X."/>
            <person name="He X."/>
            <person name="Zhang G.Q."/>
            <person name="Liu Z.J."/>
            <person name="Xu Q."/>
        </authorList>
    </citation>
    <scope>NUCLEOTIDE SEQUENCE [LARGE SCALE GENOMIC DNA]</scope>
    <source>
        <strain evidence="2">GZMU011</strain>
    </source>
</reference>
<keyword evidence="3" id="KW-1185">Reference proteome</keyword>